<organism evidence="3">
    <name type="scientific">Gongylonema pulchrum</name>
    <dbReference type="NCBI Taxonomy" id="637853"/>
    <lineage>
        <taxon>Eukaryota</taxon>
        <taxon>Metazoa</taxon>
        <taxon>Ecdysozoa</taxon>
        <taxon>Nematoda</taxon>
        <taxon>Chromadorea</taxon>
        <taxon>Rhabditida</taxon>
        <taxon>Spirurina</taxon>
        <taxon>Spiruromorpha</taxon>
        <taxon>Spiruroidea</taxon>
        <taxon>Gongylonematidae</taxon>
        <taxon>Gongylonema</taxon>
    </lineage>
</organism>
<dbReference type="EMBL" id="UYRT01013730">
    <property type="protein sequence ID" value="VDK53325.1"/>
    <property type="molecule type" value="Genomic_DNA"/>
</dbReference>
<proteinExistence type="predicted"/>
<protein>
    <submittedName>
        <fullName evidence="3">ZP domain-containing protein</fullName>
    </submittedName>
</protein>
<evidence type="ECO:0000313" key="1">
    <source>
        <dbReference type="EMBL" id="VDK53325.1"/>
    </source>
</evidence>
<reference evidence="3" key="1">
    <citation type="submission" date="2016-06" db="UniProtKB">
        <authorList>
            <consortium name="WormBaseParasite"/>
        </authorList>
    </citation>
    <scope>IDENTIFICATION</scope>
</reference>
<dbReference type="Proteomes" id="UP000271098">
    <property type="component" value="Unassembled WGS sequence"/>
</dbReference>
<accession>A0A183DBJ5</accession>
<name>A0A183DBJ5_9BILA</name>
<dbReference type="AlphaFoldDB" id="A0A183DBJ5"/>
<evidence type="ECO:0000313" key="2">
    <source>
        <dbReference type="Proteomes" id="UP000271098"/>
    </source>
</evidence>
<dbReference type="WBParaSite" id="GPUH_0000609401-mRNA-1">
    <property type="protein sequence ID" value="GPUH_0000609401-mRNA-1"/>
    <property type="gene ID" value="GPUH_0000609401"/>
</dbReference>
<sequence>MSRERGVPHEPLYVPVWNYQYQRYLRCELELPTLSSSGQRFMSGYCFYWNELPGQFSVHRFVLNIIPEKSCVTDYVYC</sequence>
<evidence type="ECO:0000313" key="3">
    <source>
        <dbReference type="WBParaSite" id="GPUH_0000609401-mRNA-1"/>
    </source>
</evidence>
<gene>
    <name evidence="1" type="ORF">GPUH_LOCUS6082</name>
</gene>
<reference evidence="1 2" key="2">
    <citation type="submission" date="2018-11" db="EMBL/GenBank/DDBJ databases">
        <authorList>
            <consortium name="Pathogen Informatics"/>
        </authorList>
    </citation>
    <scope>NUCLEOTIDE SEQUENCE [LARGE SCALE GENOMIC DNA]</scope>
</reference>
<keyword evidence="2" id="KW-1185">Reference proteome</keyword>